<dbReference type="InterPro" id="IPR036928">
    <property type="entry name" value="AS_sf"/>
</dbReference>
<dbReference type="RefSeq" id="WP_185661769.1">
    <property type="nucleotide sequence ID" value="NZ_CAWPOO010000013.1"/>
</dbReference>
<sequence>MHESERISTRLRELGALVPEGDFQLQGSGSGPLKGLSFVVKDLFDVAGYRTSAGNPDWLAEQAPASVTAPLVSHLLDSGADLFGKTITDDFACGMFGENIHYGTPLNSRSPERVPGGSSSGSVAAVAGGAVDFSIGTDTGGSVRVPASFCGIYGMRPSHGYVNMNRCFPQCDYFDTAGWFTRSVDLLQVVGDVILSPGDPFSELDELLVAEDVLDWVEPKVAEAFTELFRWLEVSGRGKFFNRNGEHYLNTYWPLMSRQLWNTHREWLEAKERTLAPGLADRLREAGKVDALAFQKATEDRADIAAHFNDALGSHGAFLLPTTPDLAPLKGGELGDLNRFRSRCVSMVGGASLAGLPQISIPAIEIQGATVGLSLLGPRGSDRALLRLAKSIDQRLVPWRQRYGPGG</sequence>
<dbReference type="Pfam" id="PF01425">
    <property type="entry name" value="Amidase"/>
    <property type="match status" value="1"/>
</dbReference>
<comment type="caution">
    <text evidence="2">The sequence shown here is derived from an EMBL/GenBank/DDBJ whole genome shotgun (WGS) entry which is preliminary data.</text>
</comment>
<dbReference type="PANTHER" id="PTHR46310">
    <property type="entry name" value="AMIDASE 1"/>
    <property type="match status" value="1"/>
</dbReference>
<protein>
    <submittedName>
        <fullName evidence="2">Amidase</fullName>
        <ecNumber evidence="2">3.5.1.4</ecNumber>
    </submittedName>
</protein>
<dbReference type="PANTHER" id="PTHR46310:SF7">
    <property type="entry name" value="AMIDASE 1"/>
    <property type="match status" value="1"/>
</dbReference>
<evidence type="ECO:0000313" key="2">
    <source>
        <dbReference type="EMBL" id="MBC2607906.1"/>
    </source>
</evidence>
<proteinExistence type="predicted"/>
<dbReference type="EC" id="3.5.1.4" evidence="2"/>
<keyword evidence="3" id="KW-1185">Reference proteome</keyword>
<dbReference type="EMBL" id="JACHVC010000013">
    <property type="protein sequence ID" value="MBC2607906.1"/>
    <property type="molecule type" value="Genomic_DNA"/>
</dbReference>
<organism evidence="2 3">
    <name type="scientific">Pelagicoccus albus</name>
    <dbReference type="NCBI Taxonomy" id="415222"/>
    <lineage>
        <taxon>Bacteria</taxon>
        <taxon>Pseudomonadati</taxon>
        <taxon>Verrucomicrobiota</taxon>
        <taxon>Opitutia</taxon>
        <taxon>Puniceicoccales</taxon>
        <taxon>Pelagicoccaceae</taxon>
        <taxon>Pelagicoccus</taxon>
    </lineage>
</organism>
<evidence type="ECO:0000313" key="3">
    <source>
        <dbReference type="Proteomes" id="UP000526501"/>
    </source>
</evidence>
<gene>
    <name evidence="2" type="ORF">H5P27_17765</name>
</gene>
<evidence type="ECO:0000259" key="1">
    <source>
        <dbReference type="Pfam" id="PF01425"/>
    </source>
</evidence>
<dbReference type="Proteomes" id="UP000526501">
    <property type="component" value="Unassembled WGS sequence"/>
</dbReference>
<dbReference type="InterPro" id="IPR023631">
    <property type="entry name" value="Amidase_dom"/>
</dbReference>
<feature type="domain" description="Amidase" evidence="1">
    <location>
        <begin position="27"/>
        <end position="386"/>
    </location>
</feature>
<dbReference type="NCBIfam" id="NF006169">
    <property type="entry name" value="PRK08310.1"/>
    <property type="match status" value="1"/>
</dbReference>
<dbReference type="Gene3D" id="3.90.1300.10">
    <property type="entry name" value="Amidase signature (AS) domain"/>
    <property type="match status" value="1"/>
</dbReference>
<dbReference type="AlphaFoldDB" id="A0A7X1B988"/>
<dbReference type="GO" id="GO:0004040">
    <property type="term" value="F:amidase activity"/>
    <property type="evidence" value="ECO:0007669"/>
    <property type="project" value="UniProtKB-EC"/>
</dbReference>
<accession>A0A7X1B988</accession>
<reference evidence="2 3" key="1">
    <citation type="submission" date="2020-07" db="EMBL/GenBank/DDBJ databases">
        <authorList>
            <person name="Feng X."/>
        </authorList>
    </citation>
    <scope>NUCLEOTIDE SEQUENCE [LARGE SCALE GENOMIC DNA]</scope>
    <source>
        <strain evidence="2 3">JCM23202</strain>
    </source>
</reference>
<keyword evidence="2" id="KW-0378">Hydrolase</keyword>
<name>A0A7X1B988_9BACT</name>
<dbReference type="SUPFAM" id="SSF75304">
    <property type="entry name" value="Amidase signature (AS) enzymes"/>
    <property type="match status" value="1"/>
</dbReference>